<dbReference type="InterPro" id="IPR016197">
    <property type="entry name" value="Chromo-like_dom_sf"/>
</dbReference>
<evidence type="ECO:0000313" key="10">
    <source>
        <dbReference type="Proteomes" id="UP000009168"/>
    </source>
</evidence>
<dbReference type="PROSITE" id="PS50802">
    <property type="entry name" value="OTU"/>
    <property type="match status" value="1"/>
</dbReference>
<dbReference type="Proteomes" id="UP000009168">
    <property type="component" value="Unassembled WGS sequence"/>
</dbReference>
<dbReference type="InterPro" id="IPR038765">
    <property type="entry name" value="Papain-like_cys_pep_sf"/>
</dbReference>
<dbReference type="OrthoDB" id="415023at2759"/>
<dbReference type="EC" id="3.4.19.12" evidence="3"/>
<name>I7MGY2_TETTS</name>
<dbReference type="CDD" id="cd22752">
    <property type="entry name" value="OTU_OTUD5-like"/>
    <property type="match status" value="1"/>
</dbReference>
<feature type="domain" description="OTU" evidence="8">
    <location>
        <begin position="295"/>
        <end position="418"/>
    </location>
</feature>
<dbReference type="SUPFAM" id="SSF54001">
    <property type="entry name" value="Cysteine proteinases"/>
    <property type="match status" value="1"/>
</dbReference>
<evidence type="ECO:0000256" key="2">
    <source>
        <dbReference type="ARBA" id="ARBA00010407"/>
    </source>
</evidence>
<dbReference type="eggNOG" id="KOG2605">
    <property type="taxonomic scope" value="Eukaryota"/>
</dbReference>
<dbReference type="Gene3D" id="3.90.70.80">
    <property type="match status" value="1"/>
</dbReference>
<dbReference type="Gene3D" id="2.30.30.140">
    <property type="match status" value="2"/>
</dbReference>
<organism evidence="9 10">
    <name type="scientific">Tetrahymena thermophila (strain SB210)</name>
    <dbReference type="NCBI Taxonomy" id="312017"/>
    <lineage>
        <taxon>Eukaryota</taxon>
        <taxon>Sar</taxon>
        <taxon>Alveolata</taxon>
        <taxon>Ciliophora</taxon>
        <taxon>Intramacronucleata</taxon>
        <taxon>Oligohymenophorea</taxon>
        <taxon>Hymenostomatida</taxon>
        <taxon>Tetrahymenina</taxon>
        <taxon>Tetrahymenidae</taxon>
        <taxon>Tetrahymena</taxon>
    </lineage>
</organism>
<dbReference type="KEGG" id="tet:TTHERM_00419820"/>
<evidence type="ECO:0000256" key="4">
    <source>
        <dbReference type="ARBA" id="ARBA00022670"/>
    </source>
</evidence>
<keyword evidence="5" id="KW-0833">Ubl conjugation pathway</keyword>
<reference evidence="10" key="1">
    <citation type="journal article" date="2006" name="PLoS Biol.">
        <title>Macronuclear genome sequence of the ciliate Tetrahymena thermophila, a model eukaryote.</title>
        <authorList>
            <person name="Eisen J.A."/>
            <person name="Coyne R.S."/>
            <person name="Wu M."/>
            <person name="Wu D."/>
            <person name="Thiagarajan M."/>
            <person name="Wortman J.R."/>
            <person name="Badger J.H."/>
            <person name="Ren Q."/>
            <person name="Amedeo P."/>
            <person name="Jones K.M."/>
            <person name="Tallon L.J."/>
            <person name="Delcher A.L."/>
            <person name="Salzberg S.L."/>
            <person name="Silva J.C."/>
            <person name="Haas B.J."/>
            <person name="Majoros W.H."/>
            <person name="Farzad M."/>
            <person name="Carlton J.M."/>
            <person name="Smith R.K. Jr."/>
            <person name="Garg J."/>
            <person name="Pearlman R.E."/>
            <person name="Karrer K.M."/>
            <person name="Sun L."/>
            <person name="Manning G."/>
            <person name="Elde N.C."/>
            <person name="Turkewitz A.P."/>
            <person name="Asai D.J."/>
            <person name="Wilkes D.E."/>
            <person name="Wang Y."/>
            <person name="Cai H."/>
            <person name="Collins K."/>
            <person name="Stewart B.A."/>
            <person name="Lee S.R."/>
            <person name="Wilamowska K."/>
            <person name="Weinberg Z."/>
            <person name="Ruzzo W.L."/>
            <person name="Wloga D."/>
            <person name="Gaertig J."/>
            <person name="Frankel J."/>
            <person name="Tsao C.-C."/>
            <person name="Gorovsky M.A."/>
            <person name="Keeling P.J."/>
            <person name="Waller R.F."/>
            <person name="Patron N.J."/>
            <person name="Cherry J.M."/>
            <person name="Stover N.A."/>
            <person name="Krieger C.J."/>
            <person name="del Toro C."/>
            <person name="Ryder H.F."/>
            <person name="Williamson S.C."/>
            <person name="Barbeau R.A."/>
            <person name="Hamilton E.P."/>
            <person name="Orias E."/>
        </authorList>
    </citation>
    <scope>NUCLEOTIDE SEQUENCE [LARGE SCALE GENOMIC DNA]</scope>
    <source>
        <strain evidence="10">SB210</strain>
    </source>
</reference>
<feature type="region of interest" description="Disordered" evidence="7">
    <location>
        <begin position="1"/>
        <end position="31"/>
    </location>
</feature>
<evidence type="ECO:0000256" key="1">
    <source>
        <dbReference type="ARBA" id="ARBA00000707"/>
    </source>
</evidence>
<dbReference type="HOGENOM" id="CLU_441807_0_0_1"/>
<evidence type="ECO:0000256" key="3">
    <source>
        <dbReference type="ARBA" id="ARBA00012759"/>
    </source>
</evidence>
<gene>
    <name evidence="9" type="ORF">TTHERM_00419820</name>
</gene>
<dbReference type="PANTHER" id="PTHR12419:SF4">
    <property type="entry name" value="OTU DOMAIN-CONTAINING PROTEIN 5"/>
    <property type="match status" value="1"/>
</dbReference>
<dbReference type="InParanoid" id="I7MGY2"/>
<dbReference type="CDD" id="cd20104">
    <property type="entry name" value="MBT_PHF20L1-like"/>
    <property type="match status" value="1"/>
</dbReference>
<dbReference type="InterPro" id="IPR003323">
    <property type="entry name" value="OTU_dom"/>
</dbReference>
<evidence type="ECO:0000256" key="5">
    <source>
        <dbReference type="ARBA" id="ARBA00022786"/>
    </source>
</evidence>
<dbReference type="AlphaFoldDB" id="I7MGY2"/>
<protein>
    <recommendedName>
        <fullName evidence="3">ubiquitinyl hydrolase 1</fullName>
        <ecNumber evidence="3">3.4.19.12</ecNumber>
    </recommendedName>
</protein>
<dbReference type="Pfam" id="PF02338">
    <property type="entry name" value="OTU"/>
    <property type="match status" value="1"/>
</dbReference>
<dbReference type="InterPro" id="IPR050704">
    <property type="entry name" value="Peptidase_C85-like"/>
</dbReference>
<comment type="catalytic activity">
    <reaction evidence="1">
        <text>Thiol-dependent hydrolysis of ester, thioester, amide, peptide and isopeptide bonds formed by the C-terminal Gly of ubiquitin (a 76-residue protein attached to proteins as an intracellular targeting signal).</text>
        <dbReference type="EC" id="3.4.19.12"/>
    </reaction>
</comment>
<dbReference type="GO" id="GO:0016579">
    <property type="term" value="P:protein deubiquitination"/>
    <property type="evidence" value="ECO:0007669"/>
    <property type="project" value="TreeGrafter"/>
</dbReference>
<accession>I7MGY2</accession>
<dbReference type="EMBL" id="GG662536">
    <property type="protein sequence ID" value="EAR85579.1"/>
    <property type="molecule type" value="Genomic_DNA"/>
</dbReference>
<evidence type="ECO:0000256" key="7">
    <source>
        <dbReference type="SAM" id="MobiDB-lite"/>
    </source>
</evidence>
<dbReference type="OMA" id="WITMKIV"/>
<feature type="region of interest" description="Disordered" evidence="7">
    <location>
        <begin position="91"/>
        <end position="112"/>
    </location>
</feature>
<dbReference type="SUPFAM" id="SSF54160">
    <property type="entry name" value="Chromo domain-like"/>
    <property type="match status" value="2"/>
</dbReference>
<feature type="region of interest" description="Disordered" evidence="7">
    <location>
        <begin position="434"/>
        <end position="454"/>
    </location>
</feature>
<keyword evidence="4 9" id="KW-0645">Protease</keyword>
<keyword evidence="6" id="KW-0378">Hydrolase</keyword>
<dbReference type="GO" id="GO:0004843">
    <property type="term" value="F:cysteine-type deubiquitinase activity"/>
    <property type="evidence" value="ECO:0007669"/>
    <property type="project" value="UniProtKB-EC"/>
</dbReference>
<evidence type="ECO:0000259" key="8">
    <source>
        <dbReference type="PROSITE" id="PS50802"/>
    </source>
</evidence>
<dbReference type="GeneID" id="7824482"/>
<dbReference type="STRING" id="312017.I7MGY2"/>
<evidence type="ECO:0000256" key="6">
    <source>
        <dbReference type="ARBA" id="ARBA00022801"/>
    </source>
</evidence>
<sequence length="619" mass="72301">MVLKSEKNQIVSDDEDDNPSSGEQNSDSDCNVVEVELDEEQENNISHQVDAQDFNMNQNYKIDGLNWEDKQNNDVSKFNHNQDSQLNASALNQKQDDEEEEEAKQDFSQEKEGIGINSELKKRFYIGENIDCCDTVNKWLNAEIVSLRHNPNEIRVHYSGWSQKYDEWISVDSSRILKQWHRSNSQVKQIPISVNNRLDVYHEESGQWLEAIVKEIQNEEGTKIKIHYNGYHSKYDEVVNLDDERRVQEVGTHSQAFGAARTQARNPLHFTKRLQEYIIKRERNFMQELHQKKNLCIKVVGTDGNCLFRAVSDQMYGTEEFHKEIRSVCMDYIQIERAFFENYIHEEFEDYINRKRQDGEWGDDIELEALSEIYNRPIEVYAYSSQPMRTFHETNFNNNEPIRLSYHGKCHYNSVKKNGFLNLGYLQISDQGKQEAEALKNSHSRHQRSPESNAEVAEAIQNSRKEFEIIGKRDMERALEESLQLFEESEKANNEQQFVDIAIKSSIDAFMEAEEEKLIIEQVKKETLMHNEQQEKQQTDDINIKYEQTQVKELEDLELQEAIKQSQANAPVAQEDPLLNPTIASVVAMGIPVDLAIQAYTIIGDFPDLIINYIYENYY</sequence>
<dbReference type="GO" id="GO:0061578">
    <property type="term" value="F:K63-linked deubiquitinase activity"/>
    <property type="evidence" value="ECO:0007669"/>
    <property type="project" value="TreeGrafter"/>
</dbReference>
<dbReference type="RefSeq" id="XP_001033242.1">
    <property type="nucleotide sequence ID" value="XM_001033242.1"/>
</dbReference>
<dbReference type="MEROPS" id="C85.001"/>
<comment type="similarity">
    <text evidence="2">Belongs to the peptidase C85 family.</text>
</comment>
<proteinExistence type="inferred from homology"/>
<feature type="compositionally biased region" description="Polar residues" evidence="7">
    <location>
        <begin position="19"/>
        <end position="29"/>
    </location>
</feature>
<evidence type="ECO:0000313" key="9">
    <source>
        <dbReference type="EMBL" id="EAR85579.1"/>
    </source>
</evidence>
<dbReference type="GO" id="GO:0006508">
    <property type="term" value="P:proteolysis"/>
    <property type="evidence" value="ECO:0007669"/>
    <property type="project" value="UniProtKB-KW"/>
</dbReference>
<keyword evidence="10" id="KW-1185">Reference proteome</keyword>
<dbReference type="PANTHER" id="PTHR12419">
    <property type="entry name" value="OTU DOMAIN CONTAINING PROTEIN"/>
    <property type="match status" value="1"/>
</dbReference>